<reference evidence="1" key="1">
    <citation type="submission" date="2022-03" db="EMBL/GenBank/DDBJ databases">
        <authorList>
            <person name="Martin C."/>
        </authorList>
    </citation>
    <scope>NUCLEOTIDE SEQUENCE</scope>
</reference>
<proteinExistence type="predicted"/>
<evidence type="ECO:0000313" key="2">
    <source>
        <dbReference type="Proteomes" id="UP000749559"/>
    </source>
</evidence>
<dbReference type="InterPro" id="IPR052603">
    <property type="entry name" value="EFCB6"/>
</dbReference>
<dbReference type="PANTHER" id="PTHR20875:SF0">
    <property type="entry name" value="GH12158P"/>
    <property type="match status" value="1"/>
</dbReference>
<dbReference type="PANTHER" id="PTHR20875">
    <property type="entry name" value="EF-HAND CALCIUM-BINDING DOMAIN-CONTAINING PROTEIN 6-RELATED"/>
    <property type="match status" value="1"/>
</dbReference>
<dbReference type="Gene3D" id="1.10.238.10">
    <property type="entry name" value="EF-hand"/>
    <property type="match status" value="5"/>
</dbReference>
<evidence type="ECO:0000313" key="1">
    <source>
        <dbReference type="EMBL" id="CAH1794695.1"/>
    </source>
</evidence>
<dbReference type="InterPro" id="IPR011992">
    <property type="entry name" value="EF-hand-dom_pair"/>
</dbReference>
<dbReference type="SMART" id="SM00054">
    <property type="entry name" value="EFh"/>
    <property type="match status" value="4"/>
</dbReference>
<dbReference type="PROSITE" id="PS50222">
    <property type="entry name" value="EF_HAND_2"/>
    <property type="match status" value="2"/>
</dbReference>
<organism evidence="1 2">
    <name type="scientific">Owenia fusiformis</name>
    <name type="common">Polychaete worm</name>
    <dbReference type="NCBI Taxonomy" id="6347"/>
    <lineage>
        <taxon>Eukaryota</taxon>
        <taxon>Metazoa</taxon>
        <taxon>Spiralia</taxon>
        <taxon>Lophotrochozoa</taxon>
        <taxon>Annelida</taxon>
        <taxon>Polychaeta</taxon>
        <taxon>Sedentaria</taxon>
        <taxon>Canalipalpata</taxon>
        <taxon>Sabellida</taxon>
        <taxon>Oweniida</taxon>
        <taxon>Oweniidae</taxon>
        <taxon>Owenia</taxon>
    </lineage>
</organism>
<dbReference type="OrthoDB" id="272072at2759"/>
<gene>
    <name evidence="1" type="ORF">OFUS_LOCUS19354</name>
</gene>
<protein>
    <submittedName>
        <fullName evidence="1">Uncharacterized protein</fullName>
    </submittedName>
</protein>
<comment type="caution">
    <text evidence="1">The sequence shown here is derived from an EMBL/GenBank/DDBJ whole genome shotgun (WGS) entry which is preliminary data.</text>
</comment>
<dbReference type="Proteomes" id="UP000749559">
    <property type="component" value="Unassembled WGS sequence"/>
</dbReference>
<name>A0A8J1U4D1_OWEFU</name>
<dbReference type="AlphaFoldDB" id="A0A8J1U4D1"/>
<dbReference type="GO" id="GO:0005509">
    <property type="term" value="F:calcium ion binding"/>
    <property type="evidence" value="ECO:0007669"/>
    <property type="project" value="InterPro"/>
</dbReference>
<accession>A0A8J1U4D1</accession>
<dbReference type="SUPFAM" id="SSF47473">
    <property type="entry name" value="EF-hand"/>
    <property type="match status" value="4"/>
</dbReference>
<dbReference type="EMBL" id="CAIIXF020000009">
    <property type="protein sequence ID" value="CAH1794695.1"/>
    <property type="molecule type" value="Genomic_DNA"/>
</dbReference>
<keyword evidence="2" id="KW-1185">Reference proteome</keyword>
<dbReference type="InterPro" id="IPR002048">
    <property type="entry name" value="EF_hand_dom"/>
</dbReference>
<sequence length="933" mass="108923">MTGAASAIEAVEDQIRTTAQTKRIRASGFFLDHDRLRSGCVTETQFFRVLWQNLEVKLTNEQEALLAQKYKLKRNGTEYMNYKAFCDVIERPFDAGDMSMNPVTQKVEPQEFLGTMRSIRPLSPASEKRIENLLERMQQFYKYHGINLRTSYRDFDRHHIGVVTESQFYRNFPGPDDVDEKEVHLLVRKYQDPDRPGLLNYLNLHHDLVAIGQRMDAPDTSLPQTSNISDFITATPGADATFQAIFDRIMVAVYKHGVRTIEFFKDHDKLKSGVITENQFVCGLTLAIGKEAQLTRNEIQRVAEFYKNPDTRIRYKEFCDAMENAFNVPDLEKKPLQEVSRPPRGALSRTLAPLTEAEEARLNQVLQTLSDQVRKRRLMMYQYFKDYDRGKNYTRIVTKPQFARILHFLSLNVSAEDMKLLCRKFEDPYSSDVNYPAFVQSVDQEYVGFTMHPPEKESILTPQDRAPKPEEKIDYSDISFDDLMARIRDHVSKNRLRVNEYFQDYDPLRNGSISKQQFRRGLGLLGLSKLGQHDLDSKQFQALQDYYQNPVKADQVLWTKFLWDIESVFTQPNLEKDPCLQVPPQEIFRVPKPGTIKWENASDDHKDLFESVMERLRQRANQRRVLAKPVFQDFDKHNNGHVTRVQFRQCLTMLELHATEGEMAALEAKFCNDTGFNYIGFLEELQPSVTPEFMYSKRLSELRLANQKKKGSLPELNAAGDLEAILSKIKTKVCKERIRVLEFMKDYDKLRMGRMLKASFRRALDLCRFELKESEIAILEDRYQSQGDSDYVEYLRFSDEIESIFTTKNLEKAPLLTVEQFKPPVEWEQNNLDPDAEELISSCMRRIGEKVRKHRMQLFPLFEDYDRVHNGTVSRSQFRRVLSELELGSLVNEQEFGLLYKKFDVKVGGKDDVNYIAFCDLIYELAHFEWRKP</sequence>